<feature type="region of interest" description="Disordered" evidence="1">
    <location>
        <begin position="1"/>
        <end position="23"/>
    </location>
</feature>
<sequence>MSKKVQMTKRQKAAKKANKKQGTCTTIQDVAMSHIEYRMVGVIEPECFDVPAPPFSSGAGAENDSDWERLEAAFLEENAYMWGKTTEDRGLLAPSTEISFSTVASSSVSTGITHPKIPSSSNSLSQITCSTLAGDLFENETRNYTASLLPACRPVPPALAIATCTLQVAQTFDASRLQLLLLGQTTDMISARLLAWTRYEITKQYRMEARSLELKSRHQSSPQADSELSPECGALVPYYDPSSLGSVTDEKKVHIPNARTSQSSLDVFMGSRIFLVGDGNLITCIDYGQPLYNVDAMQDDGGSDFDSIASPTKPDLRQVFNCSPNSKSKLNYNITLPIIEISKDEEEDWESRVEQCNEWRDEDDQDSGIAVDSPTGSDDTSSVGILVQYSADLYPSVQAPTSKDRVSNVAQILGSTTSNEPFPEDLQDIHLDTHISSFDPLQNEAINTTDAAEWACELTRMRLGTESLFAFLTVLEVQDNGHATIISVVTAFLDMVDLEREKRGAALLPSTCTAQRVLNSLILPHTILLGTTTVDEFMKELRVDGNGEIEVVDVYGAWDRLGRKDMRLQHMASRGVMGRLGRVLGKLSTGWN</sequence>
<organism evidence="2 3">
    <name type="scientific">Pyrenophora seminiperda CCB06</name>
    <dbReference type="NCBI Taxonomy" id="1302712"/>
    <lineage>
        <taxon>Eukaryota</taxon>
        <taxon>Fungi</taxon>
        <taxon>Dikarya</taxon>
        <taxon>Ascomycota</taxon>
        <taxon>Pezizomycotina</taxon>
        <taxon>Dothideomycetes</taxon>
        <taxon>Pleosporomycetidae</taxon>
        <taxon>Pleosporales</taxon>
        <taxon>Pleosporineae</taxon>
        <taxon>Pleosporaceae</taxon>
        <taxon>Pyrenophora</taxon>
    </lineage>
</organism>
<gene>
    <name evidence="2" type="ORF">GMOD_00008319</name>
</gene>
<feature type="compositionally biased region" description="Basic residues" evidence="1">
    <location>
        <begin position="1"/>
        <end position="19"/>
    </location>
</feature>
<evidence type="ECO:0000256" key="1">
    <source>
        <dbReference type="SAM" id="MobiDB-lite"/>
    </source>
</evidence>
<feature type="region of interest" description="Disordered" evidence="1">
    <location>
        <begin position="358"/>
        <end position="382"/>
    </location>
</feature>
<dbReference type="Proteomes" id="UP000265663">
    <property type="component" value="Unassembled WGS sequence"/>
</dbReference>
<accession>A0A3M7M268</accession>
<evidence type="ECO:0000313" key="3">
    <source>
        <dbReference type="Proteomes" id="UP000265663"/>
    </source>
</evidence>
<proteinExistence type="predicted"/>
<dbReference type="AlphaFoldDB" id="A0A3M7M268"/>
<name>A0A3M7M268_9PLEO</name>
<keyword evidence="3" id="KW-1185">Reference proteome</keyword>
<protein>
    <submittedName>
        <fullName evidence="2">Uncharacterized protein</fullName>
    </submittedName>
</protein>
<reference evidence="2 3" key="1">
    <citation type="journal article" date="2014" name="PLoS ONE">
        <title>De novo Genome Assembly of the Fungal Plant Pathogen Pyrenophora semeniperda.</title>
        <authorList>
            <person name="Soliai M.M."/>
            <person name="Meyer S.E."/>
            <person name="Udall J.A."/>
            <person name="Elzinga D.E."/>
            <person name="Hermansen R.A."/>
            <person name="Bodily P.M."/>
            <person name="Hart A.A."/>
            <person name="Coleman C.E."/>
        </authorList>
    </citation>
    <scope>NUCLEOTIDE SEQUENCE [LARGE SCALE GENOMIC DNA]</scope>
    <source>
        <strain evidence="2 3">CCB06</strain>
        <tissue evidence="2">Mycelium</tissue>
    </source>
</reference>
<dbReference type="EMBL" id="KE747816">
    <property type="protein sequence ID" value="RMZ68595.1"/>
    <property type="molecule type" value="Genomic_DNA"/>
</dbReference>
<dbReference type="OrthoDB" id="3693983at2759"/>
<evidence type="ECO:0000313" key="2">
    <source>
        <dbReference type="EMBL" id="RMZ68595.1"/>
    </source>
</evidence>